<dbReference type="VEuPathDB" id="FungiDB:AeMF1_003841"/>
<organism evidence="2 3">
    <name type="scientific">Aphanomyces euteiches</name>
    <dbReference type="NCBI Taxonomy" id="100861"/>
    <lineage>
        <taxon>Eukaryota</taxon>
        <taxon>Sar</taxon>
        <taxon>Stramenopiles</taxon>
        <taxon>Oomycota</taxon>
        <taxon>Saprolegniomycetes</taxon>
        <taxon>Saprolegniales</taxon>
        <taxon>Verrucalvaceae</taxon>
        <taxon>Aphanomyces</taxon>
    </lineage>
</organism>
<feature type="domain" description="Myb/SANT-like" evidence="1">
    <location>
        <begin position="6"/>
        <end position="87"/>
    </location>
</feature>
<proteinExistence type="predicted"/>
<comment type="caution">
    <text evidence="2">The sequence shown here is derived from an EMBL/GenBank/DDBJ whole genome shotgun (WGS) entry which is preliminary data.</text>
</comment>
<evidence type="ECO:0000313" key="2">
    <source>
        <dbReference type="EMBL" id="KAF0738572.1"/>
    </source>
</evidence>
<dbReference type="PANTHER" id="PTHR46929:SF3">
    <property type="entry name" value="MYB_SANT-LIKE DOMAIN-CONTAINING PROTEIN"/>
    <property type="match status" value="1"/>
</dbReference>
<gene>
    <name evidence="2" type="ORF">Ae201684_005622</name>
</gene>
<keyword evidence="3" id="KW-1185">Reference proteome</keyword>
<dbReference type="AlphaFoldDB" id="A0A6G0XES2"/>
<evidence type="ECO:0000259" key="1">
    <source>
        <dbReference type="Pfam" id="PF12776"/>
    </source>
</evidence>
<sequence length="102" mass="11262">MATKASWTEERIAILLDCSCRELARGKGTDASGLKMDGWTRLLRVFNARADMRYTKTQVQGRLSGLKAEYSRVHALRTNSGFGWDATVGLPTAPEGSGHRTF</sequence>
<reference evidence="2 3" key="1">
    <citation type="submission" date="2019-07" db="EMBL/GenBank/DDBJ databases">
        <title>Genomics analysis of Aphanomyces spp. identifies a new class of oomycete effector associated with host adaptation.</title>
        <authorList>
            <person name="Gaulin E."/>
        </authorList>
    </citation>
    <scope>NUCLEOTIDE SEQUENCE [LARGE SCALE GENOMIC DNA]</scope>
    <source>
        <strain evidence="2 3">ATCC 201684</strain>
    </source>
</reference>
<dbReference type="InterPro" id="IPR024752">
    <property type="entry name" value="Myb/SANT-like_dom"/>
</dbReference>
<dbReference type="Pfam" id="PF12776">
    <property type="entry name" value="Myb_DNA-bind_3"/>
    <property type="match status" value="1"/>
</dbReference>
<dbReference type="PANTHER" id="PTHR46929">
    <property type="entry name" value="EXPRESSED PROTEIN"/>
    <property type="match status" value="1"/>
</dbReference>
<name>A0A6G0XES2_9STRA</name>
<dbReference type="EMBL" id="VJMJ01000072">
    <property type="protein sequence ID" value="KAF0738572.1"/>
    <property type="molecule type" value="Genomic_DNA"/>
</dbReference>
<evidence type="ECO:0000313" key="3">
    <source>
        <dbReference type="Proteomes" id="UP000481153"/>
    </source>
</evidence>
<dbReference type="Proteomes" id="UP000481153">
    <property type="component" value="Unassembled WGS sequence"/>
</dbReference>
<protein>
    <recommendedName>
        <fullName evidence="1">Myb/SANT-like domain-containing protein</fullName>
    </recommendedName>
</protein>
<accession>A0A6G0XES2</accession>